<proteinExistence type="predicted"/>
<evidence type="ECO:0008006" key="3">
    <source>
        <dbReference type="Google" id="ProtNLM"/>
    </source>
</evidence>
<feature type="non-terminal residue" evidence="1">
    <location>
        <position position="1"/>
    </location>
</feature>
<dbReference type="HOGENOM" id="CLU_591256_0_0_10"/>
<feature type="non-terminal residue" evidence="1">
    <location>
        <position position="463"/>
    </location>
</feature>
<dbReference type="EMBL" id="AFFY01000089">
    <property type="protein sequence ID" value="EHG98403.1"/>
    <property type="molecule type" value="Genomic_DNA"/>
</dbReference>
<reference evidence="1 2" key="1">
    <citation type="submission" date="2011-03" db="EMBL/GenBank/DDBJ databases">
        <authorList>
            <person name="Weinstock G."/>
            <person name="Sodergren E."/>
            <person name="Clifton S."/>
            <person name="Fulton L."/>
            <person name="Fulton B."/>
            <person name="Courtney L."/>
            <person name="Fronick C."/>
            <person name="Harrison M."/>
            <person name="Strong C."/>
            <person name="Farmer C."/>
            <person name="Delahaunty K."/>
            <person name="Markovic C."/>
            <person name="Hall O."/>
            <person name="Minx P."/>
            <person name="Tomlinson C."/>
            <person name="Mitreva M."/>
            <person name="Hou S."/>
            <person name="Chen J."/>
            <person name="Wollam A."/>
            <person name="Pepin K.H."/>
            <person name="Johnson M."/>
            <person name="Bhonagiri V."/>
            <person name="Zhang X."/>
            <person name="Suruliraj S."/>
            <person name="Warren W."/>
            <person name="Chinwalla A."/>
            <person name="Mardis E.R."/>
            <person name="Wilson R.K."/>
        </authorList>
    </citation>
    <scope>NUCLEOTIDE SEQUENCE [LARGE SCALE GENOMIC DNA]</scope>
    <source>
        <strain evidence="1 2">YIT 11840</strain>
    </source>
</reference>
<keyword evidence="2" id="KW-1185">Reference proteome</keyword>
<dbReference type="Pfam" id="PF13573">
    <property type="entry name" value="SprB"/>
    <property type="match status" value="1"/>
</dbReference>
<evidence type="ECO:0000313" key="2">
    <source>
        <dbReference type="Proteomes" id="UP000003598"/>
    </source>
</evidence>
<organism evidence="1 2">
    <name type="scientific">Paraprevotella clara YIT 11840</name>
    <dbReference type="NCBI Taxonomy" id="762968"/>
    <lineage>
        <taxon>Bacteria</taxon>
        <taxon>Pseudomonadati</taxon>
        <taxon>Bacteroidota</taxon>
        <taxon>Bacteroidia</taxon>
        <taxon>Bacteroidales</taxon>
        <taxon>Prevotellaceae</taxon>
        <taxon>Paraprevotella</taxon>
    </lineage>
</organism>
<dbReference type="InterPro" id="IPR025667">
    <property type="entry name" value="SprB_repeat"/>
</dbReference>
<dbReference type="AlphaFoldDB" id="G5SWI1"/>
<dbReference type="STRING" id="762968.HMPREF9441_03754"/>
<evidence type="ECO:0000313" key="1">
    <source>
        <dbReference type="EMBL" id="EHG98403.1"/>
    </source>
</evidence>
<sequence>GTRVASQTAAVYTYTNLQVGVHTFTVVDKYGCTASYTTEIKRMITVAGAAGAVVAKDITCHSGNAAKGEITLKIKDGYAPYTYIVKNAGTNATVQTQQNVPTNRIATYKTEIAGAYRIEVTDSKGCTVSGTATLTAATNPTITYTATAVVCYGANDGTISLTISGGTAPYKVKLDNGAVQNVTGNQHRFVGVTSGSRVVYVTDARECKAQVTINITSPAAPLKGFAVVSQLIGCGDGNVATKNKAQIRFTNVTGGYGDYSYRYDGNFTTNSEGWLPAGTHTVTVKDKGGCQLDIPVEVPERITPPTGTSYTITTYDCEGKGTIRISGLPNTYNYTYIIDGKTATGTTATITGLAPGSYTMTIKYTQGAASCPQEIVKTVVIPSGQEFKSSVASQTQASCNGLRGKATFKLENLRGGSYQVSVESTTRTGTGYTTYVQSPTFEVDNLRAGTHTITFNYRPSGSG</sequence>
<dbReference type="eggNOG" id="COG2911">
    <property type="taxonomic scope" value="Bacteria"/>
</dbReference>
<name>G5SWI1_9BACT</name>
<gene>
    <name evidence="1" type="ORF">HMPREF9441_03754</name>
</gene>
<comment type="caution">
    <text evidence="1">The sequence shown here is derived from an EMBL/GenBank/DDBJ whole genome shotgun (WGS) entry which is preliminary data.</text>
</comment>
<accession>G5SWI1</accession>
<dbReference type="Proteomes" id="UP000003598">
    <property type="component" value="Unassembled WGS sequence"/>
</dbReference>
<protein>
    <recommendedName>
        <fullName evidence="3">SprB repeat-containing protein</fullName>
    </recommendedName>
</protein>